<dbReference type="SUPFAM" id="SSF53335">
    <property type="entry name" value="S-adenosyl-L-methionine-dependent methyltransferases"/>
    <property type="match status" value="1"/>
</dbReference>
<keyword evidence="2" id="KW-1185">Reference proteome</keyword>
<proteinExistence type="predicted"/>
<dbReference type="Proteomes" id="UP001597120">
    <property type="component" value="Unassembled WGS sequence"/>
</dbReference>
<dbReference type="PANTHER" id="PTHR35276:SF1">
    <property type="entry name" value="TRNA (MNM(5)S(2)U34)-METHYLTRANSFERASE, CHLOROPLASTIC"/>
    <property type="match status" value="1"/>
</dbReference>
<dbReference type="CDD" id="cd02440">
    <property type="entry name" value="AdoMet_MTases"/>
    <property type="match status" value="1"/>
</dbReference>
<dbReference type="GO" id="GO:0008168">
    <property type="term" value="F:methyltransferase activity"/>
    <property type="evidence" value="ECO:0007669"/>
    <property type="project" value="UniProtKB-KW"/>
</dbReference>
<evidence type="ECO:0000313" key="1">
    <source>
        <dbReference type="EMBL" id="MFD0870655.1"/>
    </source>
</evidence>
<protein>
    <submittedName>
        <fullName evidence="1">Class I SAM-dependent methyltransferase</fullName>
    </submittedName>
</protein>
<dbReference type="Pfam" id="PF06962">
    <property type="entry name" value="rRNA_methylase"/>
    <property type="match status" value="1"/>
</dbReference>
<keyword evidence="1" id="KW-0808">Transferase</keyword>
<reference evidence="2" key="1">
    <citation type="journal article" date="2019" name="Int. J. Syst. Evol. Microbiol.">
        <title>The Global Catalogue of Microorganisms (GCM) 10K type strain sequencing project: providing services to taxonomists for standard genome sequencing and annotation.</title>
        <authorList>
            <consortium name="The Broad Institute Genomics Platform"/>
            <consortium name="The Broad Institute Genome Sequencing Center for Infectious Disease"/>
            <person name="Wu L."/>
            <person name="Ma J."/>
        </authorList>
    </citation>
    <scope>NUCLEOTIDE SEQUENCE [LARGE SCALE GENOMIC DNA]</scope>
    <source>
        <strain evidence="2">CCUG 57263</strain>
    </source>
</reference>
<organism evidence="1 2">
    <name type="scientific">Paenibacillus residui</name>
    <dbReference type="NCBI Taxonomy" id="629724"/>
    <lineage>
        <taxon>Bacteria</taxon>
        <taxon>Bacillati</taxon>
        <taxon>Bacillota</taxon>
        <taxon>Bacilli</taxon>
        <taxon>Bacillales</taxon>
        <taxon>Paenibacillaceae</taxon>
        <taxon>Paenibacillus</taxon>
    </lineage>
</organism>
<keyword evidence="1" id="KW-0489">Methyltransferase</keyword>
<evidence type="ECO:0000313" key="2">
    <source>
        <dbReference type="Proteomes" id="UP001597120"/>
    </source>
</evidence>
<sequence>MGFISILSYAHRLVSEQLQPGDIAIDATVGNGVDSLFLAERVGLQGSVYGFDIQAEALRKASGRLEKHMGDRHPVRWIQASHSLMKEHVPEACHGRVGAIMFNLGYLPGSDHSTITVPETTLPALNAAVDLLRPGGLTTIVLYTGHEGGDREAAAVEQWAAELPQPNFQVLKYAMINQRNHPPYLIAVAKREVALRR</sequence>
<dbReference type="InterPro" id="IPR029063">
    <property type="entry name" value="SAM-dependent_MTases_sf"/>
</dbReference>
<dbReference type="PANTHER" id="PTHR35276">
    <property type="entry name" value="S-ADENOSYL-L-METHIONINE-DEPENDENT METHYLTRANSFERASES SUPERFAMILY PROTEIN"/>
    <property type="match status" value="1"/>
</dbReference>
<comment type="caution">
    <text evidence="1">The sequence shown here is derived from an EMBL/GenBank/DDBJ whole genome shotgun (WGS) entry which is preliminary data.</text>
</comment>
<gene>
    <name evidence="1" type="ORF">ACFQ03_15985</name>
</gene>
<dbReference type="EMBL" id="JBHTIU010000051">
    <property type="protein sequence ID" value="MFD0870655.1"/>
    <property type="molecule type" value="Genomic_DNA"/>
</dbReference>
<dbReference type="GO" id="GO:0032259">
    <property type="term" value="P:methylation"/>
    <property type="evidence" value="ECO:0007669"/>
    <property type="project" value="UniProtKB-KW"/>
</dbReference>
<name>A0ABW3DBR8_9BACL</name>
<dbReference type="InterPro" id="IPR010719">
    <property type="entry name" value="MnmM_MeTrfase"/>
</dbReference>
<accession>A0ABW3DBR8</accession>
<dbReference type="Gene3D" id="3.40.50.150">
    <property type="entry name" value="Vaccinia Virus protein VP39"/>
    <property type="match status" value="1"/>
</dbReference>
<dbReference type="RefSeq" id="WP_144933655.1">
    <property type="nucleotide sequence ID" value="NZ_JBHTIU010000051.1"/>
</dbReference>